<dbReference type="PROSITE" id="PS50056">
    <property type="entry name" value="TYR_PHOSPHATASE_2"/>
    <property type="match status" value="2"/>
</dbReference>
<dbReference type="Gene3D" id="3.90.190.10">
    <property type="entry name" value="Protein tyrosine phosphatase superfamily"/>
    <property type="match status" value="2"/>
</dbReference>
<dbReference type="Gene3D" id="2.60.40.10">
    <property type="entry name" value="Immunoglobulins"/>
    <property type="match status" value="1"/>
</dbReference>
<keyword evidence="7 9" id="KW-0472">Membrane</keyword>
<dbReference type="SUPFAM" id="SSF49265">
    <property type="entry name" value="Fibronectin type III"/>
    <property type="match status" value="1"/>
</dbReference>
<dbReference type="SUPFAM" id="SSF52799">
    <property type="entry name" value="(Phosphotyrosine protein) phosphatases II"/>
    <property type="match status" value="2"/>
</dbReference>
<protein>
    <recommendedName>
        <fullName evidence="3">protein-tyrosine-phosphatase</fullName>
        <ecNumber evidence="3">3.1.3.48</ecNumber>
    </recommendedName>
</protein>
<dbReference type="SMART" id="SM00194">
    <property type="entry name" value="PTPc"/>
    <property type="match status" value="2"/>
</dbReference>
<dbReference type="InterPro" id="IPR029021">
    <property type="entry name" value="Prot-tyrosine_phosphatase-like"/>
</dbReference>
<dbReference type="PANTHER" id="PTHR19134:SF562">
    <property type="entry name" value="PROTEIN-TYROSINE-PHOSPHATASE"/>
    <property type="match status" value="1"/>
</dbReference>
<dbReference type="InterPro" id="IPR036116">
    <property type="entry name" value="FN3_sf"/>
</dbReference>
<evidence type="ECO:0000256" key="7">
    <source>
        <dbReference type="ARBA" id="ARBA00023136"/>
    </source>
</evidence>
<dbReference type="PROSITE" id="PS50853">
    <property type="entry name" value="FN3"/>
    <property type="match status" value="1"/>
</dbReference>
<sequence>MSVVLLLVFLFYFINIVTGETCSAGYFGEDCSLQCNCLDNSCKNTVDSPGCITGLCSPGYTGFPACQTQCKSGYFGLECAEKCSCTPENRCSPTNGNCIPPNRCTPDRIGPGCKILRSKLNTPPFLGVNCTSLVISWSLFNESIDSGASDVRKYRIELRSPNSEKFSELQMVPRENSTDGVFQVTVADVAPGDGYCVRIVPIFFLDTGGGDGYLADGIASPPSRKVSVAKEGRLTGPRNCVLIGLGRTWAVFKWDRALSACGLGDLTGYELRLSTAGGGGDNVVVKSYPSDAFTAVKVVEDLDEGTEYRVQIFATYERGSVACSDTSEEAFETYLEASGSSLLQLRVLERRHDRFVVRLLADSLIGPTRLWVTASSVESRLPTPVSLGVASVESATSVMRQFSFTTDIHAATKYRLYAWAAPTDGDQFQGVTAELWTLPKPFTTSPNFVIHPPSFVELLDYTAKLWYPSISGYVGGPITDYYLAVSPGRVAPQTNPVVKASRNILGNQTVIRSRLSLPPTATIAFHSRAPPNQPIVIGDGVVVRVWPAVSLPLGLFADPPLAPDTEYTLFVAVASSLDEGDGILSPDCAVSPANVTHFRTAALRSRAPSRAAVTSIAVAVLLLVFVILSAMGWCLMRHTGVLKKPKHYSLNLRPKRCPSGALTKPGFGDSMSVLPKSYGAWSFPLNLRDPRFLVIDPERGPDNTLLGTKCLREIADSFLREYNSLPVNKALPQSHANKAVNRGKNRSREALPYDHNRVKLKRSMNSPETDYINASFVDSYMRRKAYIAAQSPFNATTACDFWTMIVQCNISQIVFLTNQIEDGAVRCTKYWPDVDKADIFSDKRHPASERQYDSIMVQALDVVEYAHFSVRRFQVTDLNAGATHFVIQYHYHSWFAKSNAASSMFDSYGKVTALGSTDRVSAELSERDAGFDHLAFIDFYFHVKMATRLEDGPILVHCEDGVSRTSVFVAFDTLFQQLMHEHAVTVPRVCSSLRRARPNMIPTPRHFAVLYDLLFEAGIAGHSLVDLDVRSALKTLSQRNVAAGFTYLTEQWYLLHNYTPSCSRKTEVIDALSPINTQKNRYPNLLDFLPPDCFRPRIPPGYNSVEGTSDYVNAVYVDGLAVKEDLILTQTPMPNTVEAFWTLVFEERVTCIVDMEPYGYGSDNAVCYWPTSTEDSLLSTELEEPINTFTFFPAQDTDNIVDSDEEASIPRDVGAWFQVAGFQLAQVGKLTAVRRPGCSETGRRVVFKRQMLIRRILSQTSPAGRRRAEVRTVNIFHFRANWKQGGQVPSRAHFLQLLEVFSIDRGLGPAVVHCLDGATRSGLFVANHLLAEKITRDHFVDLFHTLKSLKLRRRAVIGSVCQLRFTYRVLVDWVDMVVNKPLATQKTAYPMSLLRDSMPTPRGSRLGATNRSVFSSRVSLDSTYTMCGDANASNSFNEEGEDRDASPPRSVVVLYRYFNDELSRIVKNRTALPATLDSSGNQPNRSRRE</sequence>
<dbReference type="PANTHER" id="PTHR19134">
    <property type="entry name" value="RECEPTOR-TYPE TYROSINE-PROTEIN PHOSPHATASE"/>
    <property type="match status" value="1"/>
</dbReference>
<dbReference type="InterPro" id="IPR003961">
    <property type="entry name" value="FN3_dom"/>
</dbReference>
<evidence type="ECO:0000259" key="11">
    <source>
        <dbReference type="PROSITE" id="PS50055"/>
    </source>
</evidence>
<comment type="similarity">
    <text evidence="2">Belongs to the protein-tyrosine phosphatase family.</text>
</comment>
<dbReference type="WBParaSite" id="MCU_000472-RD">
    <property type="protein sequence ID" value="MCU_000472-RD"/>
    <property type="gene ID" value="MCU_000472"/>
</dbReference>
<dbReference type="GO" id="GO:0016020">
    <property type="term" value="C:membrane"/>
    <property type="evidence" value="ECO:0007669"/>
    <property type="project" value="UniProtKB-SubCell"/>
</dbReference>
<keyword evidence="6" id="KW-0904">Protein phosphatase</keyword>
<keyword evidence="9" id="KW-1133">Transmembrane helix</keyword>
<dbReference type="InterPro" id="IPR003595">
    <property type="entry name" value="Tyr_Pase_cat"/>
</dbReference>
<evidence type="ECO:0000259" key="12">
    <source>
        <dbReference type="PROSITE" id="PS50056"/>
    </source>
</evidence>
<keyword evidence="9" id="KW-0812">Transmembrane</keyword>
<feature type="domain" description="Tyrosine-protein phosphatase" evidence="11">
    <location>
        <begin position="1048"/>
        <end position="1373"/>
    </location>
</feature>
<dbReference type="EC" id="3.1.3.48" evidence="3"/>
<accession>A0A5K3EIN9</accession>
<feature type="domain" description="Tyrosine specific protein phosphatases" evidence="12">
    <location>
        <begin position="1292"/>
        <end position="1364"/>
    </location>
</feature>
<feature type="signal peptide" evidence="10">
    <location>
        <begin position="1"/>
        <end position="19"/>
    </location>
</feature>
<feature type="transmembrane region" description="Helical" evidence="9">
    <location>
        <begin position="612"/>
        <end position="636"/>
    </location>
</feature>
<dbReference type="CDD" id="cd00063">
    <property type="entry name" value="FN3"/>
    <property type="match status" value="1"/>
</dbReference>
<evidence type="ECO:0000259" key="13">
    <source>
        <dbReference type="PROSITE" id="PS50853"/>
    </source>
</evidence>
<dbReference type="Pfam" id="PF00102">
    <property type="entry name" value="Y_phosphatase"/>
    <property type="match status" value="3"/>
</dbReference>
<keyword evidence="5" id="KW-0378">Hydrolase</keyword>
<evidence type="ECO:0000256" key="10">
    <source>
        <dbReference type="SAM" id="SignalP"/>
    </source>
</evidence>
<proteinExistence type="inferred from homology"/>
<feature type="domain" description="Tyrosine specific protein phosphatases" evidence="12">
    <location>
        <begin position="934"/>
        <end position="1008"/>
    </location>
</feature>
<evidence type="ECO:0000313" key="14">
    <source>
        <dbReference type="WBParaSite" id="MCU_000472-RD"/>
    </source>
</evidence>
<dbReference type="SMART" id="SM00060">
    <property type="entry name" value="FN3"/>
    <property type="match status" value="2"/>
</dbReference>
<dbReference type="PROSITE" id="PS50055">
    <property type="entry name" value="TYR_PHOSPHATASE_PTP"/>
    <property type="match status" value="2"/>
</dbReference>
<dbReference type="GO" id="GO:0004725">
    <property type="term" value="F:protein tyrosine phosphatase activity"/>
    <property type="evidence" value="ECO:0007669"/>
    <property type="project" value="UniProtKB-EC"/>
</dbReference>
<dbReference type="PRINTS" id="PR00700">
    <property type="entry name" value="PRTYPHPHTASE"/>
</dbReference>
<organism evidence="14">
    <name type="scientific">Mesocestoides corti</name>
    <name type="common">Flatworm</name>
    <dbReference type="NCBI Taxonomy" id="53468"/>
    <lineage>
        <taxon>Eukaryota</taxon>
        <taxon>Metazoa</taxon>
        <taxon>Spiralia</taxon>
        <taxon>Lophotrochozoa</taxon>
        <taxon>Platyhelminthes</taxon>
        <taxon>Cestoda</taxon>
        <taxon>Eucestoda</taxon>
        <taxon>Cyclophyllidea</taxon>
        <taxon>Mesocestoididae</taxon>
        <taxon>Mesocestoides</taxon>
    </lineage>
</organism>
<evidence type="ECO:0000256" key="5">
    <source>
        <dbReference type="ARBA" id="ARBA00022801"/>
    </source>
</evidence>
<dbReference type="InterPro" id="IPR050348">
    <property type="entry name" value="Protein-Tyr_Phosphatase"/>
</dbReference>
<dbReference type="Gene3D" id="2.170.300.10">
    <property type="entry name" value="Tie2 ligand-binding domain superfamily"/>
    <property type="match status" value="1"/>
</dbReference>
<dbReference type="InterPro" id="IPR000387">
    <property type="entry name" value="Tyr_Pase_dom"/>
</dbReference>
<evidence type="ECO:0000256" key="6">
    <source>
        <dbReference type="ARBA" id="ARBA00022912"/>
    </source>
</evidence>
<dbReference type="CDD" id="cd00047">
    <property type="entry name" value="PTPc"/>
    <property type="match status" value="2"/>
</dbReference>
<feature type="chain" id="PRO_5024271369" description="protein-tyrosine-phosphatase" evidence="10">
    <location>
        <begin position="20"/>
        <end position="1489"/>
    </location>
</feature>
<dbReference type="PROSITE" id="PS00383">
    <property type="entry name" value="TYR_PHOSPHATASE_1"/>
    <property type="match status" value="2"/>
</dbReference>
<dbReference type="InterPro" id="IPR013783">
    <property type="entry name" value="Ig-like_fold"/>
</dbReference>
<evidence type="ECO:0000256" key="4">
    <source>
        <dbReference type="ARBA" id="ARBA00022729"/>
    </source>
</evidence>
<keyword evidence="4 10" id="KW-0732">Signal</keyword>
<dbReference type="SMART" id="SM00404">
    <property type="entry name" value="PTPc_motif"/>
    <property type="match status" value="2"/>
</dbReference>
<evidence type="ECO:0000256" key="3">
    <source>
        <dbReference type="ARBA" id="ARBA00013064"/>
    </source>
</evidence>
<dbReference type="InterPro" id="IPR016130">
    <property type="entry name" value="Tyr_Pase_AS"/>
</dbReference>
<feature type="domain" description="Fibronectin type-III" evidence="13">
    <location>
        <begin position="236"/>
        <end position="337"/>
    </location>
</feature>
<comment type="catalytic activity">
    <reaction evidence="8">
        <text>O-phospho-L-tyrosyl-[protein] + H2O = L-tyrosyl-[protein] + phosphate</text>
        <dbReference type="Rhea" id="RHEA:10684"/>
        <dbReference type="Rhea" id="RHEA-COMP:10136"/>
        <dbReference type="Rhea" id="RHEA-COMP:20101"/>
        <dbReference type="ChEBI" id="CHEBI:15377"/>
        <dbReference type="ChEBI" id="CHEBI:43474"/>
        <dbReference type="ChEBI" id="CHEBI:46858"/>
        <dbReference type="ChEBI" id="CHEBI:61978"/>
        <dbReference type="EC" id="3.1.3.48"/>
    </reaction>
</comment>
<reference evidence="14" key="1">
    <citation type="submission" date="2019-11" db="UniProtKB">
        <authorList>
            <consortium name="WormBaseParasite"/>
        </authorList>
    </citation>
    <scope>IDENTIFICATION</scope>
</reference>
<dbReference type="InterPro" id="IPR000242">
    <property type="entry name" value="PTP_cat"/>
</dbReference>
<evidence type="ECO:0000256" key="1">
    <source>
        <dbReference type="ARBA" id="ARBA00004167"/>
    </source>
</evidence>
<evidence type="ECO:0000256" key="8">
    <source>
        <dbReference type="ARBA" id="ARBA00051722"/>
    </source>
</evidence>
<comment type="subcellular location">
    <subcellularLocation>
        <location evidence="1">Membrane</location>
        <topology evidence="1">Single-pass membrane protein</topology>
    </subcellularLocation>
</comment>
<evidence type="ECO:0000256" key="2">
    <source>
        <dbReference type="ARBA" id="ARBA00009580"/>
    </source>
</evidence>
<evidence type="ECO:0000256" key="9">
    <source>
        <dbReference type="SAM" id="Phobius"/>
    </source>
</evidence>
<feature type="domain" description="Tyrosine-protein phosphatase" evidence="11">
    <location>
        <begin position="718"/>
        <end position="1017"/>
    </location>
</feature>
<name>A0A5K3EIN9_MESCO</name>